<dbReference type="AlphaFoldDB" id="A0A0E9PH61"/>
<accession>A0A0E9PH61</accession>
<name>A0A0E9PH61_ANGAN</name>
<evidence type="ECO:0000313" key="1">
    <source>
        <dbReference type="EMBL" id="JAH03400.1"/>
    </source>
</evidence>
<dbReference type="EMBL" id="GBXM01105177">
    <property type="protein sequence ID" value="JAH03400.1"/>
    <property type="molecule type" value="Transcribed_RNA"/>
</dbReference>
<proteinExistence type="predicted"/>
<reference evidence="1" key="1">
    <citation type="submission" date="2014-11" db="EMBL/GenBank/DDBJ databases">
        <authorList>
            <person name="Amaro Gonzalez C."/>
        </authorList>
    </citation>
    <scope>NUCLEOTIDE SEQUENCE</scope>
</reference>
<organism evidence="1">
    <name type="scientific">Anguilla anguilla</name>
    <name type="common">European freshwater eel</name>
    <name type="synonym">Muraena anguilla</name>
    <dbReference type="NCBI Taxonomy" id="7936"/>
    <lineage>
        <taxon>Eukaryota</taxon>
        <taxon>Metazoa</taxon>
        <taxon>Chordata</taxon>
        <taxon>Craniata</taxon>
        <taxon>Vertebrata</taxon>
        <taxon>Euteleostomi</taxon>
        <taxon>Actinopterygii</taxon>
        <taxon>Neopterygii</taxon>
        <taxon>Teleostei</taxon>
        <taxon>Anguilliformes</taxon>
        <taxon>Anguillidae</taxon>
        <taxon>Anguilla</taxon>
    </lineage>
</organism>
<protein>
    <submittedName>
        <fullName evidence="1">Uncharacterized protein</fullName>
    </submittedName>
</protein>
<sequence>MKQVDDSLVEKIFTRRTQKSRGEKCHS</sequence>
<reference evidence="1" key="2">
    <citation type="journal article" date="2015" name="Fish Shellfish Immunol.">
        <title>Early steps in the European eel (Anguilla anguilla)-Vibrio vulnificus interaction in the gills: Role of the RtxA13 toxin.</title>
        <authorList>
            <person name="Callol A."/>
            <person name="Pajuelo D."/>
            <person name="Ebbesson L."/>
            <person name="Teles M."/>
            <person name="MacKenzie S."/>
            <person name="Amaro C."/>
        </authorList>
    </citation>
    <scope>NUCLEOTIDE SEQUENCE</scope>
</reference>